<organism evidence="1 2">
    <name type="scientific">Enterocloster lavalensis</name>
    <dbReference type="NCBI Taxonomy" id="460384"/>
    <lineage>
        <taxon>Bacteria</taxon>
        <taxon>Bacillati</taxon>
        <taxon>Bacillota</taxon>
        <taxon>Clostridia</taxon>
        <taxon>Lachnospirales</taxon>
        <taxon>Lachnospiraceae</taxon>
        <taxon>Enterocloster</taxon>
    </lineage>
</organism>
<evidence type="ECO:0000313" key="1">
    <source>
        <dbReference type="EMBL" id="SET08780.1"/>
    </source>
</evidence>
<evidence type="ECO:0000313" key="2">
    <source>
        <dbReference type="Proteomes" id="UP000198508"/>
    </source>
</evidence>
<name>A0A1I0BP56_9FIRM</name>
<keyword evidence="2" id="KW-1185">Reference proteome</keyword>
<dbReference type="AlphaFoldDB" id="A0A1I0BP56"/>
<proteinExistence type="predicted"/>
<reference evidence="2" key="1">
    <citation type="submission" date="2016-10" db="EMBL/GenBank/DDBJ databases">
        <authorList>
            <person name="Varghese N."/>
            <person name="Submissions S."/>
        </authorList>
    </citation>
    <scope>NUCLEOTIDE SEQUENCE [LARGE SCALE GENOMIC DNA]</scope>
    <source>
        <strain evidence="2">NLAE-zl-G277</strain>
    </source>
</reference>
<accession>A0A1I0BP56</accession>
<sequence length="48" mass="6014">MNIHPFCTNLMKYKRIQSLAEFYYRRKVGRPCFIMRQNERWTLVTLEM</sequence>
<gene>
    <name evidence="1" type="ORF">SAMN05216313_10262</name>
</gene>
<dbReference type="EMBL" id="FOIM01000002">
    <property type="protein sequence ID" value="SET08780.1"/>
    <property type="molecule type" value="Genomic_DNA"/>
</dbReference>
<dbReference type="RefSeq" id="WP_007711191.1">
    <property type="nucleotide sequence ID" value="NZ_CABJCG010000001.1"/>
</dbReference>
<protein>
    <submittedName>
        <fullName evidence="1">Uncharacterized protein</fullName>
    </submittedName>
</protein>
<dbReference type="Proteomes" id="UP000198508">
    <property type="component" value="Unassembled WGS sequence"/>
</dbReference>